<dbReference type="PANTHER" id="PTHR10169:SF38">
    <property type="entry name" value="DNA TOPOISOMERASE 2"/>
    <property type="match status" value="1"/>
</dbReference>
<keyword evidence="4" id="KW-0547">Nucleotide-binding</keyword>
<dbReference type="InterPro" id="IPR002205">
    <property type="entry name" value="Topo_IIA_dom_A"/>
</dbReference>
<protein>
    <recommendedName>
        <fullName evidence="3">DNA topoisomerase (ATP-hydrolyzing)</fullName>
        <ecNumber evidence="3">5.6.2.2</ecNumber>
    </recommendedName>
</protein>
<feature type="active site" description="O-(5'-phospho-DNA)-tyrosine intermediate" evidence="9">
    <location>
        <position position="70"/>
    </location>
</feature>
<dbReference type="EC" id="5.6.2.2" evidence="3"/>
<evidence type="ECO:0000256" key="4">
    <source>
        <dbReference type="ARBA" id="ARBA00022741"/>
    </source>
</evidence>
<evidence type="ECO:0000256" key="9">
    <source>
        <dbReference type="PROSITE-ProRule" id="PRU01384"/>
    </source>
</evidence>
<keyword evidence="8 9" id="KW-0413">Isomerase</keyword>
<comment type="cofactor">
    <cofactor evidence="2">
        <name>Mg(2+)</name>
        <dbReference type="ChEBI" id="CHEBI:18420"/>
    </cofactor>
</comment>
<dbReference type="EMBL" id="JAUIZM010000004">
    <property type="protein sequence ID" value="KAK1390178.1"/>
    <property type="molecule type" value="Genomic_DNA"/>
</dbReference>
<organism evidence="11 12">
    <name type="scientific">Heracleum sosnowskyi</name>
    <dbReference type="NCBI Taxonomy" id="360622"/>
    <lineage>
        <taxon>Eukaryota</taxon>
        <taxon>Viridiplantae</taxon>
        <taxon>Streptophyta</taxon>
        <taxon>Embryophyta</taxon>
        <taxon>Tracheophyta</taxon>
        <taxon>Spermatophyta</taxon>
        <taxon>Magnoliopsida</taxon>
        <taxon>eudicotyledons</taxon>
        <taxon>Gunneridae</taxon>
        <taxon>Pentapetalae</taxon>
        <taxon>asterids</taxon>
        <taxon>campanulids</taxon>
        <taxon>Apiales</taxon>
        <taxon>Apiaceae</taxon>
        <taxon>Apioideae</taxon>
        <taxon>apioid superclade</taxon>
        <taxon>Tordylieae</taxon>
        <taxon>Tordyliinae</taxon>
        <taxon>Heracleum</taxon>
    </lineage>
</organism>
<proteinExistence type="predicted"/>
<comment type="catalytic activity">
    <reaction evidence="1 9">
        <text>ATP-dependent breakage, passage and rejoining of double-stranded DNA.</text>
        <dbReference type="EC" id="5.6.2.2"/>
    </reaction>
</comment>
<dbReference type="Pfam" id="PF00521">
    <property type="entry name" value="DNA_topoisoIV"/>
    <property type="match status" value="1"/>
</dbReference>
<keyword evidence="5" id="KW-0067">ATP-binding</keyword>
<evidence type="ECO:0000256" key="7">
    <source>
        <dbReference type="ARBA" id="ARBA00023125"/>
    </source>
</evidence>
<gene>
    <name evidence="11" type="ORF">POM88_018356</name>
</gene>
<keyword evidence="6 9" id="KW-0799">Topoisomerase</keyword>
<reference evidence="11" key="1">
    <citation type="submission" date="2023-02" db="EMBL/GenBank/DDBJ databases">
        <title>Genome of toxic invasive species Heracleum sosnowskyi carries increased number of genes despite the absence of recent whole-genome duplications.</title>
        <authorList>
            <person name="Schelkunov M."/>
            <person name="Shtratnikova V."/>
            <person name="Makarenko M."/>
            <person name="Klepikova A."/>
            <person name="Omelchenko D."/>
            <person name="Novikova G."/>
            <person name="Obukhova E."/>
            <person name="Bogdanov V."/>
            <person name="Penin A."/>
            <person name="Logacheva M."/>
        </authorList>
    </citation>
    <scope>NUCLEOTIDE SEQUENCE</scope>
    <source>
        <strain evidence="11">Hsosn_3</strain>
        <tissue evidence="11">Leaf</tissue>
    </source>
</reference>
<dbReference type="InterPro" id="IPR013758">
    <property type="entry name" value="Topo_IIA_A/C_ab"/>
</dbReference>
<evidence type="ECO:0000256" key="6">
    <source>
        <dbReference type="ARBA" id="ARBA00023029"/>
    </source>
</evidence>
<reference evidence="11" key="2">
    <citation type="submission" date="2023-05" db="EMBL/GenBank/DDBJ databases">
        <authorList>
            <person name="Schelkunov M.I."/>
        </authorList>
    </citation>
    <scope>NUCLEOTIDE SEQUENCE</scope>
    <source>
        <strain evidence="11">Hsosn_3</strain>
        <tissue evidence="11">Leaf</tissue>
    </source>
</reference>
<dbReference type="InterPro" id="IPR001154">
    <property type="entry name" value="TopoII_euk"/>
</dbReference>
<dbReference type="SUPFAM" id="SSF56719">
    <property type="entry name" value="Type II DNA topoisomerase"/>
    <property type="match status" value="1"/>
</dbReference>
<sequence length="255" mass="28859">MADLQRSIPSMVDGLKPGQRKILYCSFKRNFTREAKVAQFSGYVSEHSAYHHGQFGTRSSGGKDHASARYIFTQLSPITRCLFPNDDDILLDYLNEDGQKIEPTWYVPVIPMVLVNGSEGIGTGWSTYVPNYNPRDIIANIRRLLNGEPLQPIDPWYKGFKGTIEKTATKEAGATYTVSGLIEEIDDNTLEITELPIRRWTHDYNEFLESIMTGNYKIKEPFIQDYRDDGDDVTVKLLGYNVRGEHAQGQARGLA</sequence>
<evidence type="ECO:0000256" key="3">
    <source>
        <dbReference type="ARBA" id="ARBA00012895"/>
    </source>
</evidence>
<evidence type="ECO:0000313" key="12">
    <source>
        <dbReference type="Proteomes" id="UP001237642"/>
    </source>
</evidence>
<comment type="caution">
    <text evidence="11">The sequence shown here is derived from an EMBL/GenBank/DDBJ whole genome shotgun (WGS) entry which is preliminary data.</text>
</comment>
<dbReference type="GO" id="GO:0005634">
    <property type="term" value="C:nucleus"/>
    <property type="evidence" value="ECO:0007669"/>
    <property type="project" value="TreeGrafter"/>
</dbReference>
<dbReference type="PROSITE" id="PS52040">
    <property type="entry name" value="TOPO_IIA"/>
    <property type="match status" value="1"/>
</dbReference>
<dbReference type="Proteomes" id="UP001237642">
    <property type="component" value="Unassembled WGS sequence"/>
</dbReference>
<feature type="domain" description="Topo IIA-type catalytic" evidence="10">
    <location>
        <begin position="1"/>
        <end position="255"/>
    </location>
</feature>
<dbReference type="InterPro" id="IPR013760">
    <property type="entry name" value="Topo_IIA-like_dom_sf"/>
</dbReference>
<keyword evidence="7 9" id="KW-0238">DNA-binding</keyword>
<evidence type="ECO:0000256" key="8">
    <source>
        <dbReference type="ARBA" id="ARBA00023235"/>
    </source>
</evidence>
<keyword evidence="12" id="KW-1185">Reference proteome</keyword>
<evidence type="ECO:0000313" key="11">
    <source>
        <dbReference type="EMBL" id="KAK1390178.1"/>
    </source>
</evidence>
<evidence type="ECO:0000256" key="5">
    <source>
        <dbReference type="ARBA" id="ARBA00022840"/>
    </source>
</evidence>
<dbReference type="GO" id="GO:0003918">
    <property type="term" value="F:DNA topoisomerase type II (double strand cut, ATP-hydrolyzing) activity"/>
    <property type="evidence" value="ECO:0007669"/>
    <property type="project" value="UniProtKB-EC"/>
</dbReference>
<dbReference type="GO" id="GO:0006265">
    <property type="term" value="P:DNA topological change"/>
    <property type="evidence" value="ECO:0007669"/>
    <property type="project" value="UniProtKB-UniRule"/>
</dbReference>
<dbReference type="GO" id="GO:0000712">
    <property type="term" value="P:resolution of meiotic recombination intermediates"/>
    <property type="evidence" value="ECO:0007669"/>
    <property type="project" value="TreeGrafter"/>
</dbReference>
<dbReference type="GO" id="GO:0005524">
    <property type="term" value="F:ATP binding"/>
    <property type="evidence" value="ECO:0007669"/>
    <property type="project" value="UniProtKB-KW"/>
</dbReference>
<dbReference type="GO" id="GO:0003677">
    <property type="term" value="F:DNA binding"/>
    <property type="evidence" value="ECO:0007669"/>
    <property type="project" value="UniProtKB-UniRule"/>
</dbReference>
<dbReference type="AlphaFoldDB" id="A0AAD8ISD4"/>
<dbReference type="SMART" id="SM00434">
    <property type="entry name" value="TOP4c"/>
    <property type="match status" value="1"/>
</dbReference>
<dbReference type="PANTHER" id="PTHR10169">
    <property type="entry name" value="DNA TOPOISOMERASE/GYRASE"/>
    <property type="match status" value="1"/>
</dbReference>
<dbReference type="GO" id="GO:0000819">
    <property type="term" value="P:sister chromatid segregation"/>
    <property type="evidence" value="ECO:0007669"/>
    <property type="project" value="TreeGrafter"/>
</dbReference>
<dbReference type="InterPro" id="IPR050634">
    <property type="entry name" value="DNA_Topoisomerase_II"/>
</dbReference>
<accession>A0AAD8ISD4</accession>
<evidence type="ECO:0000259" key="10">
    <source>
        <dbReference type="PROSITE" id="PS52040"/>
    </source>
</evidence>
<dbReference type="Gene3D" id="3.30.1360.40">
    <property type="match status" value="1"/>
</dbReference>
<name>A0AAD8ISD4_9APIA</name>
<dbReference type="PRINTS" id="PR01158">
    <property type="entry name" value="TOPISMRASEII"/>
</dbReference>
<evidence type="ECO:0000256" key="1">
    <source>
        <dbReference type="ARBA" id="ARBA00000185"/>
    </source>
</evidence>
<dbReference type="Gene3D" id="3.90.199.10">
    <property type="entry name" value="Topoisomerase II, domain 5"/>
    <property type="match status" value="2"/>
</dbReference>
<evidence type="ECO:0000256" key="2">
    <source>
        <dbReference type="ARBA" id="ARBA00001946"/>
    </source>
</evidence>